<name>K0R8L1_THAOC</name>
<reference evidence="2 3" key="1">
    <citation type="journal article" date="2012" name="Genome Biol.">
        <title>Genome and low-iron response of an oceanic diatom adapted to chronic iron limitation.</title>
        <authorList>
            <person name="Lommer M."/>
            <person name="Specht M."/>
            <person name="Roy A.S."/>
            <person name="Kraemer L."/>
            <person name="Andreson R."/>
            <person name="Gutowska M.A."/>
            <person name="Wolf J."/>
            <person name="Bergner S.V."/>
            <person name="Schilhabel M.B."/>
            <person name="Klostermeier U.C."/>
            <person name="Beiko R.G."/>
            <person name="Rosenstiel P."/>
            <person name="Hippler M."/>
            <person name="Laroche J."/>
        </authorList>
    </citation>
    <scope>NUCLEOTIDE SEQUENCE [LARGE SCALE GENOMIC DNA]</scope>
    <source>
        <strain evidence="2 3">CCMP1005</strain>
    </source>
</reference>
<protein>
    <submittedName>
        <fullName evidence="2">Uncharacterized protein</fullName>
    </submittedName>
</protein>
<proteinExistence type="predicted"/>
<dbReference type="Proteomes" id="UP000266841">
    <property type="component" value="Unassembled WGS sequence"/>
</dbReference>
<dbReference type="AlphaFoldDB" id="K0R8L1"/>
<feature type="region of interest" description="Disordered" evidence="1">
    <location>
        <begin position="19"/>
        <end position="41"/>
    </location>
</feature>
<evidence type="ECO:0000313" key="2">
    <source>
        <dbReference type="EMBL" id="EJK45121.1"/>
    </source>
</evidence>
<evidence type="ECO:0000313" key="3">
    <source>
        <dbReference type="Proteomes" id="UP000266841"/>
    </source>
</evidence>
<keyword evidence="3" id="KW-1185">Reference proteome</keyword>
<dbReference type="EMBL" id="AGNL01048762">
    <property type="protein sequence ID" value="EJK45121.1"/>
    <property type="molecule type" value="Genomic_DNA"/>
</dbReference>
<accession>K0R8L1</accession>
<gene>
    <name evidence="2" type="ORF">THAOC_36282</name>
</gene>
<comment type="caution">
    <text evidence="2">The sequence shown here is derived from an EMBL/GenBank/DDBJ whole genome shotgun (WGS) entry which is preliminary data.</text>
</comment>
<sequence>MGAIRPIRLVFDTTRAADRFGAPPEPYLRPPKRSGGDRHGEEVMCCLGGAATETDTSQVFQGQGDEKGDLLDSIVRLDHREGIDDNGLGIVRLGIRGQTTKGEADSFECVSPAASAIS</sequence>
<organism evidence="2 3">
    <name type="scientific">Thalassiosira oceanica</name>
    <name type="common">Marine diatom</name>
    <dbReference type="NCBI Taxonomy" id="159749"/>
    <lineage>
        <taxon>Eukaryota</taxon>
        <taxon>Sar</taxon>
        <taxon>Stramenopiles</taxon>
        <taxon>Ochrophyta</taxon>
        <taxon>Bacillariophyta</taxon>
        <taxon>Coscinodiscophyceae</taxon>
        <taxon>Thalassiosirophycidae</taxon>
        <taxon>Thalassiosirales</taxon>
        <taxon>Thalassiosiraceae</taxon>
        <taxon>Thalassiosira</taxon>
    </lineage>
</organism>
<evidence type="ECO:0000256" key="1">
    <source>
        <dbReference type="SAM" id="MobiDB-lite"/>
    </source>
</evidence>